<reference evidence="9" key="1">
    <citation type="submission" date="2021-01" db="EMBL/GenBank/DDBJ databases">
        <authorList>
            <person name="Corre E."/>
            <person name="Pelletier E."/>
            <person name="Niang G."/>
            <person name="Scheremetjew M."/>
            <person name="Finn R."/>
            <person name="Kale V."/>
            <person name="Holt S."/>
            <person name="Cochrane G."/>
            <person name="Meng A."/>
            <person name="Brown T."/>
            <person name="Cohen L."/>
        </authorList>
    </citation>
    <scope>NUCLEOTIDE SEQUENCE</scope>
    <source>
        <strain evidence="9">RCC927</strain>
    </source>
</reference>
<dbReference type="PIRSF" id="PIRSF000241">
    <property type="entry name" value="Urate_oxidase"/>
    <property type="match status" value="1"/>
</dbReference>
<dbReference type="SUPFAM" id="SSF55620">
    <property type="entry name" value="Tetrahydrobiopterin biosynthesis enzymes-like"/>
    <property type="match status" value="2"/>
</dbReference>
<feature type="active site" description="Charge relay system" evidence="6">
    <location>
        <position position="281"/>
    </location>
</feature>
<feature type="binding site" evidence="7">
    <location>
        <position position="62"/>
    </location>
    <ligand>
        <name>urate</name>
        <dbReference type="ChEBI" id="CHEBI:17775"/>
    </ligand>
</feature>
<dbReference type="GO" id="GO:0019628">
    <property type="term" value="P:urate catabolic process"/>
    <property type="evidence" value="ECO:0007669"/>
    <property type="project" value="UniProtKB-UniPathway"/>
</dbReference>
<dbReference type="GO" id="GO:0006145">
    <property type="term" value="P:purine nucleobase catabolic process"/>
    <property type="evidence" value="ECO:0007669"/>
    <property type="project" value="TreeGrafter"/>
</dbReference>
<name>A0A7S3FAE1_9VIRI</name>
<feature type="active site" description="Charge relay system" evidence="6">
    <location>
        <position position="12"/>
    </location>
</feature>
<dbReference type="EMBL" id="HBHY01007529">
    <property type="protein sequence ID" value="CAE0134275.1"/>
    <property type="molecule type" value="Transcribed_RNA"/>
</dbReference>
<dbReference type="GO" id="GO:0005777">
    <property type="term" value="C:peroxisome"/>
    <property type="evidence" value="ECO:0007669"/>
    <property type="project" value="UniProtKB-SubCell"/>
</dbReference>
<dbReference type="AlphaFoldDB" id="A0A7S3FAE1"/>
<evidence type="ECO:0000256" key="6">
    <source>
        <dbReference type="PIRSR" id="PIRSR000241-1"/>
    </source>
</evidence>
<dbReference type="Gene3D" id="3.10.270.10">
    <property type="entry name" value="Urate Oxidase"/>
    <property type="match status" value="1"/>
</dbReference>
<evidence type="ECO:0000256" key="8">
    <source>
        <dbReference type="RuleBase" id="RU004455"/>
    </source>
</evidence>
<dbReference type="InterPro" id="IPR002042">
    <property type="entry name" value="Uricase"/>
</dbReference>
<feature type="binding site" evidence="7">
    <location>
        <position position="253"/>
    </location>
    <ligand>
        <name>urate</name>
        <dbReference type="ChEBI" id="CHEBI:17775"/>
    </ligand>
</feature>
<feature type="binding site" evidence="7">
    <location>
        <position position="252"/>
    </location>
    <ligand>
        <name>5-hydroxyisourate</name>
        <dbReference type="ChEBI" id="CHEBI:18072"/>
    </ligand>
</feature>
<keyword evidence="5" id="KW-0576">Peroxisome</keyword>
<dbReference type="NCBIfam" id="TIGR03383">
    <property type="entry name" value="urate_oxi"/>
    <property type="match status" value="1"/>
</dbReference>
<dbReference type="PANTHER" id="PTHR42874">
    <property type="entry name" value="URICASE"/>
    <property type="match status" value="1"/>
</dbReference>
<comment type="catalytic activity">
    <reaction evidence="5 8">
        <text>urate + O2 + H2O = 5-hydroxyisourate + H2O2</text>
        <dbReference type="Rhea" id="RHEA:21368"/>
        <dbReference type="ChEBI" id="CHEBI:15377"/>
        <dbReference type="ChEBI" id="CHEBI:15379"/>
        <dbReference type="ChEBI" id="CHEBI:16240"/>
        <dbReference type="ChEBI" id="CHEBI:17775"/>
        <dbReference type="ChEBI" id="CHEBI:18072"/>
        <dbReference type="EC" id="1.7.3.3"/>
    </reaction>
</comment>
<feature type="binding site" evidence="7">
    <location>
        <position position="61"/>
    </location>
    <ligand>
        <name>O2</name>
        <dbReference type="ChEBI" id="CHEBI:15379"/>
    </ligand>
</feature>
<feature type="binding site" evidence="7">
    <location>
        <position position="187"/>
    </location>
    <ligand>
        <name>urate</name>
        <dbReference type="ChEBI" id="CHEBI:17775"/>
    </ligand>
</feature>
<feature type="binding site" evidence="7">
    <location>
        <position position="279"/>
    </location>
    <ligand>
        <name>5-hydroxyisourate</name>
        <dbReference type="ChEBI" id="CHEBI:18072"/>
    </ligand>
</feature>
<evidence type="ECO:0000313" key="9">
    <source>
        <dbReference type="EMBL" id="CAE0134275.1"/>
    </source>
</evidence>
<evidence type="ECO:0000256" key="1">
    <source>
        <dbReference type="ARBA" id="ARBA00004831"/>
    </source>
</evidence>
<dbReference type="EC" id="1.7.3.3" evidence="5 8"/>
<dbReference type="GO" id="GO:0004846">
    <property type="term" value="F:urate oxidase activity"/>
    <property type="evidence" value="ECO:0007669"/>
    <property type="project" value="UniProtKB-EC"/>
</dbReference>
<keyword evidence="3 5" id="KW-0659">Purine metabolism</keyword>
<dbReference type="Pfam" id="PF01014">
    <property type="entry name" value="Uricase"/>
    <property type="match status" value="2"/>
</dbReference>
<feature type="binding site" evidence="7">
    <location>
        <position position="279"/>
    </location>
    <ligand>
        <name>urate</name>
        <dbReference type="ChEBI" id="CHEBI:17775"/>
    </ligand>
</feature>
<comment type="pathway">
    <text evidence="1 5">Purine metabolism; urate degradation; (S)-allantoin from urate: step 1/3.</text>
</comment>
<feature type="active site" description="Charge relay system" evidence="6">
    <location>
        <position position="61"/>
    </location>
</feature>
<dbReference type="PANTHER" id="PTHR42874:SF1">
    <property type="entry name" value="URICASE"/>
    <property type="match status" value="1"/>
</dbReference>
<comment type="similarity">
    <text evidence="2 5 8">Belongs to the uricase family.</text>
</comment>
<evidence type="ECO:0000256" key="2">
    <source>
        <dbReference type="ARBA" id="ARBA00009760"/>
    </source>
</evidence>
<evidence type="ECO:0000256" key="5">
    <source>
        <dbReference type="PIRNR" id="PIRNR000241"/>
    </source>
</evidence>
<comment type="subcellular location">
    <subcellularLocation>
        <location evidence="5">Peroxisome</location>
    </subcellularLocation>
</comment>
<feature type="binding site" evidence="7">
    <location>
        <position position="61"/>
    </location>
    <ligand>
        <name>urate</name>
        <dbReference type="ChEBI" id="CHEBI:17775"/>
    </ligand>
</feature>
<proteinExistence type="inferred from homology"/>
<protein>
    <recommendedName>
        <fullName evidence="5 8">Uricase</fullName>
        <ecNumber evidence="5 8">1.7.3.3</ecNumber>
    </recommendedName>
    <alternativeName>
        <fullName evidence="5">Urate oxidase</fullName>
    </alternativeName>
</protein>
<feature type="binding site" evidence="7">
    <location>
        <position position="187"/>
    </location>
    <ligand>
        <name>5-hydroxyisourate</name>
        <dbReference type="ChEBI" id="CHEBI:18072"/>
    </ligand>
</feature>
<evidence type="ECO:0000256" key="7">
    <source>
        <dbReference type="PIRSR" id="PIRSR000241-2"/>
    </source>
</evidence>
<feature type="binding site" evidence="7">
    <location>
        <position position="61"/>
    </location>
    <ligand>
        <name>5-hydroxyisourate</name>
        <dbReference type="ChEBI" id="CHEBI:18072"/>
    </ligand>
</feature>
<evidence type="ECO:0000256" key="3">
    <source>
        <dbReference type="ARBA" id="ARBA00022631"/>
    </source>
</evidence>
<comment type="function">
    <text evidence="5 8">Catalyzes the oxidation of uric acid to 5-hydroxyisourate, which is further processed to form (S)-allantoin.</text>
</comment>
<dbReference type="PRINTS" id="PR00093">
    <property type="entry name" value="URICASE"/>
</dbReference>
<feature type="binding site" evidence="7">
    <location>
        <position position="279"/>
    </location>
    <ligand>
        <name>O2</name>
        <dbReference type="ChEBI" id="CHEBI:15379"/>
    </ligand>
</feature>
<feature type="binding site" evidence="7">
    <location>
        <position position="252"/>
    </location>
    <ligand>
        <name>urate</name>
        <dbReference type="ChEBI" id="CHEBI:17775"/>
    </ligand>
</feature>
<evidence type="ECO:0000256" key="4">
    <source>
        <dbReference type="ARBA" id="ARBA00023002"/>
    </source>
</evidence>
<gene>
    <name evidence="9" type="ORF">PSIN1315_LOCUS4875</name>
</gene>
<organism evidence="9">
    <name type="scientific">Prasinoderma singulare</name>
    <dbReference type="NCBI Taxonomy" id="676789"/>
    <lineage>
        <taxon>Eukaryota</taxon>
        <taxon>Viridiplantae</taxon>
        <taxon>Prasinodermophyta</taxon>
        <taxon>Prasinodermophyceae</taxon>
        <taxon>Prasinodermales</taxon>
        <taxon>Prasinodermaceae</taxon>
        <taxon>Prasinoderma</taxon>
    </lineage>
</organism>
<feature type="binding site" evidence="7">
    <location>
        <position position="62"/>
    </location>
    <ligand>
        <name>5-hydroxyisourate</name>
        <dbReference type="ChEBI" id="CHEBI:18072"/>
    </ligand>
</feature>
<keyword evidence="4 5" id="KW-0560">Oxidoreductase</keyword>
<sequence length="321" mass="34330">MEVIMGDHCHGKARVRVARRWKGAAANGGDCFKEWNAAAQVWCAANAKSYVSGDNSSVVATDSVKNACLLAAKSLAQPASCEDFAVAVATDLVARYPGMHTRCVVQVSEVPWVRVAEGGTPHEHGFVRCTAGGERFCEADARAEHGMEGMVRVTSGVRELRVLKTTKSGWEGFVRDGLTLLPDTSERMLASAVTARWTYGNGARTFKLGSPLPAVARDPAVGCYDACAAAVVEALKQAFYGPARDGKYSPGVQATLYEMGAAALKAVPGVEAVTLAMPNLHFNPLRLPKPVDVQFDDDIFVPVDEPHGQIEATVQRPKARM</sequence>
<dbReference type="UniPathway" id="UPA00394">
    <property type="reaction ID" value="UER00650"/>
</dbReference>
<feature type="binding site" evidence="7">
    <location>
        <position position="253"/>
    </location>
    <ligand>
        <name>5-hydroxyisourate</name>
        <dbReference type="ChEBI" id="CHEBI:18072"/>
    </ligand>
</feature>
<accession>A0A7S3FAE1</accession>